<dbReference type="EMBL" id="JAHQXE010000004">
    <property type="protein sequence ID" value="MBV0902922.1"/>
    <property type="molecule type" value="Genomic_DNA"/>
</dbReference>
<reference evidence="2" key="1">
    <citation type="submission" date="2021-06" db="EMBL/GenBank/DDBJ databases">
        <title>New haloarchaea isolates fom saline soil.</title>
        <authorList>
            <person name="Duran-Viseras A."/>
            <person name="Sanchez-Porro C.S."/>
            <person name="Ventosa A."/>
        </authorList>
    </citation>
    <scope>NUCLEOTIDE SEQUENCE</scope>
    <source>
        <strain evidence="2">JCM 18369</strain>
    </source>
</reference>
<gene>
    <name evidence="2" type="ORF">KTS37_14095</name>
</gene>
<keyword evidence="3" id="KW-1185">Reference proteome</keyword>
<evidence type="ECO:0000313" key="2">
    <source>
        <dbReference type="EMBL" id="MBV0902922.1"/>
    </source>
</evidence>
<proteinExistence type="predicted"/>
<name>A0AA41KGB1_9EURY</name>
<evidence type="ECO:0000313" key="3">
    <source>
        <dbReference type="Proteomes" id="UP001166304"/>
    </source>
</evidence>
<sequence>MEKGLFYGFLAIVVVIVGATGILLGVEISSNQPHLREAPSPPPAINDSSAPRYAEKIEKTKLHNRILNNTSPDRIEIGCNSRSVVSTSENQYVFVQCAATTYDDGSVSDGVPRTVLYRISPAGYTRAEQRGTQAESVQSDTTSLREFQPVPLLIYNFGERNSKFDIIVTVVNSSTGIAGTEYTESVESESGLFLDTVFKSPGKYRVKARTAESVTTDTWTLDNDRQRLMILAGPNGLQIEATRVP</sequence>
<dbReference type="Proteomes" id="UP001166304">
    <property type="component" value="Unassembled WGS sequence"/>
</dbReference>
<comment type="caution">
    <text evidence="2">The sequence shown here is derived from an EMBL/GenBank/DDBJ whole genome shotgun (WGS) entry which is preliminary data.</text>
</comment>
<dbReference type="RefSeq" id="WP_162414484.1">
    <property type="nucleotide sequence ID" value="NZ_JAHQXE010000004.1"/>
</dbReference>
<accession>A0AA41KGB1</accession>
<dbReference type="AlphaFoldDB" id="A0AA41KGB1"/>
<evidence type="ECO:0000256" key="1">
    <source>
        <dbReference type="SAM" id="Phobius"/>
    </source>
</evidence>
<protein>
    <submittedName>
        <fullName evidence="2">Uncharacterized protein</fullName>
    </submittedName>
</protein>
<keyword evidence="1" id="KW-0812">Transmembrane</keyword>
<organism evidence="2 3">
    <name type="scientific">Haloarcula salina</name>
    <dbReference type="NCBI Taxonomy" id="1429914"/>
    <lineage>
        <taxon>Archaea</taxon>
        <taxon>Methanobacteriati</taxon>
        <taxon>Methanobacteriota</taxon>
        <taxon>Stenosarchaea group</taxon>
        <taxon>Halobacteria</taxon>
        <taxon>Halobacteriales</taxon>
        <taxon>Haloarculaceae</taxon>
        <taxon>Haloarcula</taxon>
    </lineage>
</organism>
<feature type="transmembrane region" description="Helical" evidence="1">
    <location>
        <begin position="6"/>
        <end position="26"/>
    </location>
</feature>
<keyword evidence="1" id="KW-1133">Transmembrane helix</keyword>
<keyword evidence="1" id="KW-0472">Membrane</keyword>